<dbReference type="Proteomes" id="UP001303046">
    <property type="component" value="Unassembled WGS sequence"/>
</dbReference>
<evidence type="ECO:0000313" key="2">
    <source>
        <dbReference type="EMBL" id="KAK6751878.1"/>
    </source>
</evidence>
<feature type="compositionally biased region" description="Polar residues" evidence="1">
    <location>
        <begin position="42"/>
        <end position="60"/>
    </location>
</feature>
<sequence length="154" mass="16657">MSKGGGLDSPPANKLPLSISGPNDLSQILGTRGTIQEFEELMSSSSRVRQGTSTLSSNEGSKTDIYGGGDVGQHQLRLSSKDHLFYEVTVDDSNAKISFRHMPEVQSSSRRLTPPRELAIPETPLSTGSGSHTVEYRNQIDPNRPTPLSVKCFA</sequence>
<evidence type="ECO:0000256" key="1">
    <source>
        <dbReference type="SAM" id="MobiDB-lite"/>
    </source>
</evidence>
<dbReference type="EMBL" id="JAVFWL010000004">
    <property type="protein sequence ID" value="KAK6751878.1"/>
    <property type="molecule type" value="Genomic_DNA"/>
</dbReference>
<feature type="region of interest" description="Disordered" evidence="1">
    <location>
        <begin position="1"/>
        <end position="28"/>
    </location>
</feature>
<feature type="region of interest" description="Disordered" evidence="1">
    <location>
        <begin position="101"/>
        <end position="154"/>
    </location>
</feature>
<protein>
    <submittedName>
        <fullName evidence="2">Uncharacterized protein</fullName>
    </submittedName>
</protein>
<gene>
    <name evidence="2" type="primary">Necator_chrIV.g16650</name>
    <name evidence="2" type="ORF">RB195_003353</name>
</gene>
<evidence type="ECO:0000313" key="3">
    <source>
        <dbReference type="Proteomes" id="UP001303046"/>
    </source>
</evidence>
<comment type="caution">
    <text evidence="2">The sequence shown here is derived from an EMBL/GenBank/DDBJ whole genome shotgun (WGS) entry which is preliminary data.</text>
</comment>
<accession>A0ABR1DNR9</accession>
<name>A0ABR1DNR9_NECAM</name>
<organism evidence="2 3">
    <name type="scientific">Necator americanus</name>
    <name type="common">Human hookworm</name>
    <dbReference type="NCBI Taxonomy" id="51031"/>
    <lineage>
        <taxon>Eukaryota</taxon>
        <taxon>Metazoa</taxon>
        <taxon>Ecdysozoa</taxon>
        <taxon>Nematoda</taxon>
        <taxon>Chromadorea</taxon>
        <taxon>Rhabditida</taxon>
        <taxon>Rhabditina</taxon>
        <taxon>Rhabditomorpha</taxon>
        <taxon>Strongyloidea</taxon>
        <taxon>Ancylostomatidae</taxon>
        <taxon>Bunostominae</taxon>
        <taxon>Necator</taxon>
    </lineage>
</organism>
<reference evidence="2 3" key="1">
    <citation type="submission" date="2023-08" db="EMBL/GenBank/DDBJ databases">
        <title>A Necator americanus chromosomal reference genome.</title>
        <authorList>
            <person name="Ilik V."/>
            <person name="Petrzelkova K.J."/>
            <person name="Pardy F."/>
            <person name="Fuh T."/>
            <person name="Niatou-Singa F.S."/>
            <person name="Gouil Q."/>
            <person name="Baker L."/>
            <person name="Ritchie M.E."/>
            <person name="Jex A.R."/>
            <person name="Gazzola D."/>
            <person name="Li H."/>
            <person name="Toshio Fujiwara R."/>
            <person name="Zhan B."/>
            <person name="Aroian R.V."/>
            <person name="Pafco B."/>
            <person name="Schwarz E.M."/>
        </authorList>
    </citation>
    <scope>NUCLEOTIDE SEQUENCE [LARGE SCALE GENOMIC DNA]</scope>
    <source>
        <strain evidence="2 3">Aroian</strain>
        <tissue evidence="2">Whole animal</tissue>
    </source>
</reference>
<keyword evidence="3" id="KW-1185">Reference proteome</keyword>
<proteinExistence type="predicted"/>
<feature type="region of interest" description="Disordered" evidence="1">
    <location>
        <begin position="41"/>
        <end position="72"/>
    </location>
</feature>